<dbReference type="EMBL" id="CP018889">
    <property type="protein sequence ID" value="AUI69137.1"/>
    <property type="molecule type" value="Genomic_DNA"/>
</dbReference>
<dbReference type="AlphaFoldDB" id="A0A2N9YF94"/>
<dbReference type="NCBIfam" id="NF045605">
    <property type="entry name" value="xseB_Acin_var"/>
    <property type="match status" value="1"/>
</dbReference>
<evidence type="ECO:0000256" key="5">
    <source>
        <dbReference type="ARBA" id="ARBA00022839"/>
    </source>
</evidence>
<comment type="similarity">
    <text evidence="1">Belongs to the XseB family.</text>
</comment>
<evidence type="ECO:0000256" key="2">
    <source>
        <dbReference type="ARBA" id="ARBA00022490"/>
    </source>
</evidence>
<dbReference type="STRING" id="288004.AL038_13465"/>
<keyword evidence="2" id="KW-0963">Cytoplasm</keyword>
<dbReference type="GO" id="GO:0006308">
    <property type="term" value="P:DNA catabolic process"/>
    <property type="evidence" value="ECO:0007669"/>
    <property type="project" value="UniProtKB-UniRule"/>
</dbReference>
<keyword evidence="8" id="KW-1185">Reference proteome</keyword>
<dbReference type="EC" id="3.1.11.6" evidence="6"/>
<keyword evidence="5" id="KW-0269">Exonuclease</keyword>
<evidence type="ECO:0000313" key="7">
    <source>
        <dbReference type="EMBL" id="AUI69137.1"/>
    </source>
</evidence>
<sequence length="63" mass="7216">MAAKKSTDYQRNYNKLKTIAETMRQEEALDIDQLIPLVEEASKAYKACQERIAAVEKVLKTVE</sequence>
<name>A0A2N9YF94_9GAMM</name>
<accession>A0A2N9YF94</accession>
<dbReference type="InterPro" id="IPR037004">
    <property type="entry name" value="Exonuc_VII_ssu_sf"/>
</dbReference>
<dbReference type="Proteomes" id="UP000234271">
    <property type="component" value="Chromosome"/>
</dbReference>
<dbReference type="SUPFAM" id="SSF116842">
    <property type="entry name" value="XseB-like"/>
    <property type="match status" value="1"/>
</dbReference>
<dbReference type="GO" id="GO:0008855">
    <property type="term" value="F:exodeoxyribonuclease VII activity"/>
    <property type="evidence" value="ECO:0007669"/>
    <property type="project" value="UniProtKB-UniRule"/>
</dbReference>
<dbReference type="OrthoDB" id="9132715at2"/>
<dbReference type="NCBIfam" id="TIGR01280">
    <property type="entry name" value="xseB"/>
    <property type="match status" value="1"/>
</dbReference>
<evidence type="ECO:0000256" key="3">
    <source>
        <dbReference type="ARBA" id="ARBA00022722"/>
    </source>
</evidence>
<gene>
    <name evidence="7" type="primary">xseB</name>
    <name evidence="7" type="ORF">BLE401_10795</name>
</gene>
<keyword evidence="3" id="KW-0540">Nuclease</keyword>
<dbReference type="KEGG" id="blep:AL038_13465"/>
<evidence type="ECO:0000256" key="1">
    <source>
        <dbReference type="ARBA" id="ARBA00009998"/>
    </source>
</evidence>
<reference evidence="8" key="1">
    <citation type="submission" date="2016-12" db="EMBL/GenBank/DDBJ databases">
        <title>Complete Genome Sequence of Beggiatoa leptomitiformis D-401.</title>
        <authorList>
            <person name="Fomenkov A."/>
            <person name="Vincze T."/>
            <person name="Grabovich M."/>
            <person name="Anton B.P."/>
            <person name="Dubinina G."/>
            <person name="Orlova M."/>
            <person name="Belousova E."/>
            <person name="Roberts R.J."/>
        </authorList>
    </citation>
    <scope>NUCLEOTIDE SEQUENCE [LARGE SCALE GENOMIC DNA]</scope>
    <source>
        <strain evidence="8">D-401</strain>
    </source>
</reference>
<dbReference type="Gene3D" id="1.10.287.1040">
    <property type="entry name" value="Exonuclease VII, small subunit"/>
    <property type="match status" value="1"/>
</dbReference>
<dbReference type="InterPro" id="IPR003761">
    <property type="entry name" value="Exonuc_VII_S"/>
</dbReference>
<protein>
    <recommendedName>
        <fullName evidence="6">Exodeoxyribonuclease VII small subunit</fullName>
        <ecNumber evidence="6">3.1.11.6</ecNumber>
    </recommendedName>
</protein>
<evidence type="ECO:0000256" key="6">
    <source>
        <dbReference type="NCBIfam" id="TIGR01280"/>
    </source>
</evidence>
<dbReference type="Pfam" id="PF02609">
    <property type="entry name" value="Exonuc_VII_S"/>
    <property type="match status" value="1"/>
</dbReference>
<keyword evidence="4 7" id="KW-0378">Hydrolase</keyword>
<proteinExistence type="inferred from homology"/>
<evidence type="ECO:0000256" key="4">
    <source>
        <dbReference type="ARBA" id="ARBA00022801"/>
    </source>
</evidence>
<organism evidence="7 8">
    <name type="scientific">Beggiatoa leptomitoformis</name>
    <dbReference type="NCBI Taxonomy" id="288004"/>
    <lineage>
        <taxon>Bacteria</taxon>
        <taxon>Pseudomonadati</taxon>
        <taxon>Pseudomonadota</taxon>
        <taxon>Gammaproteobacteria</taxon>
        <taxon>Thiotrichales</taxon>
        <taxon>Thiotrichaceae</taxon>
        <taxon>Beggiatoa</taxon>
    </lineage>
</organism>
<dbReference type="GO" id="GO:0009318">
    <property type="term" value="C:exodeoxyribonuclease VII complex"/>
    <property type="evidence" value="ECO:0007669"/>
    <property type="project" value="UniProtKB-UniRule"/>
</dbReference>
<evidence type="ECO:0000313" key="8">
    <source>
        <dbReference type="Proteomes" id="UP000234271"/>
    </source>
</evidence>
<dbReference type="RefSeq" id="WP_062153649.1">
    <property type="nucleotide sequence ID" value="NZ_CP012373.2"/>
</dbReference>